<evidence type="ECO:0000313" key="3">
    <source>
        <dbReference type="Proteomes" id="UP001310692"/>
    </source>
</evidence>
<organism evidence="2 3">
    <name type="scientific">Hyphobacterium marinum</name>
    <dbReference type="NCBI Taxonomy" id="3116574"/>
    <lineage>
        <taxon>Bacteria</taxon>
        <taxon>Pseudomonadati</taxon>
        <taxon>Pseudomonadota</taxon>
        <taxon>Alphaproteobacteria</taxon>
        <taxon>Maricaulales</taxon>
        <taxon>Maricaulaceae</taxon>
        <taxon>Hyphobacterium</taxon>
    </lineage>
</organism>
<keyword evidence="3" id="KW-1185">Reference proteome</keyword>
<proteinExistence type="predicted"/>
<dbReference type="Gene3D" id="2.60.120.620">
    <property type="entry name" value="q2cbj1_9rhob like domain"/>
    <property type="match status" value="1"/>
</dbReference>
<evidence type="ECO:0000256" key="1">
    <source>
        <dbReference type="ARBA" id="ARBA00001954"/>
    </source>
</evidence>
<reference evidence="2 3" key="1">
    <citation type="submission" date="2024-01" db="EMBL/GenBank/DDBJ databases">
        <title>Hyphobacterium bacterium isolated from marine sediment.</title>
        <authorList>
            <person name="Zhao S."/>
        </authorList>
    </citation>
    <scope>NUCLEOTIDE SEQUENCE [LARGE SCALE GENOMIC DNA]</scope>
    <source>
        <strain evidence="2 3">Y60-23</strain>
    </source>
</reference>
<keyword evidence="2" id="KW-0223">Dioxygenase</keyword>
<comment type="cofactor">
    <cofactor evidence="1">
        <name>Fe(2+)</name>
        <dbReference type="ChEBI" id="CHEBI:29033"/>
    </cofactor>
</comment>
<dbReference type="CDD" id="cd02440">
    <property type="entry name" value="AdoMet_MTases"/>
    <property type="match status" value="1"/>
</dbReference>
<dbReference type="InterPro" id="IPR008775">
    <property type="entry name" value="Phytyl_CoA_dOase-like"/>
</dbReference>
<dbReference type="RefSeq" id="WP_330195652.1">
    <property type="nucleotide sequence ID" value="NZ_JAZDRO010000002.1"/>
</dbReference>
<name>A0ABU7LX42_9PROT</name>
<sequence>MSADARICPACGGTFEVFFEPFSVPINQTVSVERCAACGLAERQPGVAFDFTDLDREHYMDDWKSLDLSSLSFKYERVMEAARDLSPWIVKDGPWGRSILDVGCGAGYFLMHCRAHGWGIRGVDKWGDLADWGRKYLKVDIEPATIENSVVEENAFEAVTAFDVISFADDPVAFLKACRGRLKPGGLLAITTPNFDAQERKDQGAAWDKLGANVRRWFFTPESLETAAKAAGFGAMRTRLAGGTHQDEELFLFAQNPFKASISWTDIAEDAPSDNMLPPLDRRDVNETALSDAQRHWRENGYLILRDFIPHDVIDRYCKVRERLQAPGGWDDETPYMEVKEIRDLCLYGPLAETLEALIGEPMVMNLNLTGWRTTQRDWHQDDYLNPDEVRGRYVACWFALDTIGPETGPFQFVPGSHKWPHIKKSKILNFVPEEVRQTRAWPIHSERVLTPFFEEMIDANDLEKVEFTAEKGDVLIWHARLLHRGTVAKKPNAVRKAIITHYTALGAMSAYGPVERWDTGGLYFVEPSKREPDPEREVKV</sequence>
<protein>
    <submittedName>
        <fullName evidence="2">Phytanoyl-CoA dioxygenase family protein</fullName>
    </submittedName>
</protein>
<dbReference type="EMBL" id="JAZDRO010000002">
    <property type="protein sequence ID" value="MEE2566111.1"/>
    <property type="molecule type" value="Genomic_DNA"/>
</dbReference>
<accession>A0ABU7LX42</accession>
<dbReference type="SUPFAM" id="SSF51197">
    <property type="entry name" value="Clavaminate synthase-like"/>
    <property type="match status" value="1"/>
</dbReference>
<dbReference type="GO" id="GO:0051213">
    <property type="term" value="F:dioxygenase activity"/>
    <property type="evidence" value="ECO:0007669"/>
    <property type="project" value="UniProtKB-KW"/>
</dbReference>
<dbReference type="Proteomes" id="UP001310692">
    <property type="component" value="Unassembled WGS sequence"/>
</dbReference>
<comment type="caution">
    <text evidence="2">The sequence shown here is derived from an EMBL/GenBank/DDBJ whole genome shotgun (WGS) entry which is preliminary data.</text>
</comment>
<dbReference type="Pfam" id="PF05721">
    <property type="entry name" value="PhyH"/>
    <property type="match status" value="1"/>
</dbReference>
<dbReference type="SUPFAM" id="SSF53335">
    <property type="entry name" value="S-adenosyl-L-methionine-dependent methyltransferases"/>
    <property type="match status" value="1"/>
</dbReference>
<gene>
    <name evidence="2" type="ORF">V0U35_05410</name>
</gene>
<keyword evidence="2" id="KW-0560">Oxidoreductase</keyword>
<dbReference type="PANTHER" id="PTHR20883">
    <property type="entry name" value="PHYTANOYL-COA DIOXYGENASE DOMAIN CONTAINING 1"/>
    <property type="match status" value="1"/>
</dbReference>
<dbReference type="Pfam" id="PF13489">
    <property type="entry name" value="Methyltransf_23"/>
    <property type="match status" value="1"/>
</dbReference>
<dbReference type="PANTHER" id="PTHR20883:SF48">
    <property type="entry name" value="ECTOINE DIOXYGENASE"/>
    <property type="match status" value="1"/>
</dbReference>
<dbReference type="InterPro" id="IPR029063">
    <property type="entry name" value="SAM-dependent_MTases_sf"/>
</dbReference>
<dbReference type="Gene3D" id="3.40.50.150">
    <property type="entry name" value="Vaccinia Virus protein VP39"/>
    <property type="match status" value="1"/>
</dbReference>
<evidence type="ECO:0000313" key="2">
    <source>
        <dbReference type="EMBL" id="MEE2566111.1"/>
    </source>
</evidence>